<protein>
    <recommendedName>
        <fullName evidence="7">PRA1 family protein</fullName>
    </recommendedName>
</protein>
<dbReference type="InterPro" id="IPR004895">
    <property type="entry name" value="Prenylated_rab_accept_PRA1"/>
</dbReference>
<dbReference type="Pfam" id="PF03208">
    <property type="entry name" value="PRA1"/>
    <property type="match status" value="1"/>
</dbReference>
<evidence type="ECO:0000256" key="2">
    <source>
        <dbReference type="ARBA" id="ARBA00004141"/>
    </source>
</evidence>
<evidence type="ECO:0000313" key="9">
    <source>
        <dbReference type="Proteomes" id="UP000235145"/>
    </source>
</evidence>
<keyword evidence="9" id="KW-1185">Reference proteome</keyword>
<evidence type="ECO:0000256" key="7">
    <source>
        <dbReference type="RuleBase" id="RU363107"/>
    </source>
</evidence>
<reference evidence="8 9" key="1">
    <citation type="journal article" date="2017" name="Nat. Commun.">
        <title>Genome assembly with in vitro proximity ligation data and whole-genome triplication in lettuce.</title>
        <authorList>
            <person name="Reyes-Chin-Wo S."/>
            <person name="Wang Z."/>
            <person name="Yang X."/>
            <person name="Kozik A."/>
            <person name="Arikit S."/>
            <person name="Song C."/>
            <person name="Xia L."/>
            <person name="Froenicke L."/>
            <person name="Lavelle D.O."/>
            <person name="Truco M.J."/>
            <person name="Xia R."/>
            <person name="Zhu S."/>
            <person name="Xu C."/>
            <person name="Xu H."/>
            <person name="Xu X."/>
            <person name="Cox K."/>
            <person name="Korf I."/>
            <person name="Meyers B.C."/>
            <person name="Michelmore R.W."/>
        </authorList>
    </citation>
    <scope>NUCLEOTIDE SEQUENCE [LARGE SCALE GENOMIC DNA]</scope>
    <source>
        <strain evidence="9">cv. Salinas</strain>
        <tissue evidence="8">Seedlings</tissue>
    </source>
</reference>
<dbReference type="GO" id="GO:0016192">
    <property type="term" value="P:vesicle-mediated transport"/>
    <property type="evidence" value="ECO:0000318"/>
    <property type="project" value="GO_Central"/>
</dbReference>
<dbReference type="OrthoDB" id="63113at2759"/>
<dbReference type="GO" id="GO:0005794">
    <property type="term" value="C:Golgi apparatus"/>
    <property type="evidence" value="ECO:0000318"/>
    <property type="project" value="GO_Central"/>
</dbReference>
<organism evidence="8 9">
    <name type="scientific">Lactuca sativa</name>
    <name type="common">Garden lettuce</name>
    <dbReference type="NCBI Taxonomy" id="4236"/>
    <lineage>
        <taxon>Eukaryota</taxon>
        <taxon>Viridiplantae</taxon>
        <taxon>Streptophyta</taxon>
        <taxon>Embryophyta</taxon>
        <taxon>Tracheophyta</taxon>
        <taxon>Spermatophyta</taxon>
        <taxon>Magnoliopsida</taxon>
        <taxon>eudicotyledons</taxon>
        <taxon>Gunneridae</taxon>
        <taxon>Pentapetalae</taxon>
        <taxon>asterids</taxon>
        <taxon>campanulids</taxon>
        <taxon>Asterales</taxon>
        <taxon>Asteraceae</taxon>
        <taxon>Cichorioideae</taxon>
        <taxon>Cichorieae</taxon>
        <taxon>Lactucinae</taxon>
        <taxon>Lactuca</taxon>
    </lineage>
</organism>
<dbReference type="GO" id="GO:0016020">
    <property type="term" value="C:membrane"/>
    <property type="evidence" value="ECO:0007669"/>
    <property type="project" value="UniProtKB-SubCell"/>
</dbReference>
<evidence type="ECO:0000313" key="8">
    <source>
        <dbReference type="EMBL" id="KAJ0185159.1"/>
    </source>
</evidence>
<feature type="transmembrane region" description="Helical" evidence="7">
    <location>
        <begin position="116"/>
        <end position="132"/>
    </location>
</feature>
<dbReference type="Proteomes" id="UP000235145">
    <property type="component" value="Unassembled WGS sequence"/>
</dbReference>
<sequence length="235" mass="26280">MATSKAKVMAKATAPSRIHQYTPITATTPIIPQQIPVNNNPDLRPFFSRMTATLRESFAQRRPWFEIIDRSNFSRPETFSEAVSRVRKNLSYFRVNYSAILAVFVALSLLSHPISLFFFVGVVWAWLYLYLFRSPDQPVVLFEHNFSDRQALGILILSTILIVFLTGLGSLIMYSSLIGLGMLCIHGAFRIPQEVFVEDQQPDIAAGFLSFLTVTAAAAVAAAPPMPRAQPMPRV</sequence>
<evidence type="ECO:0000256" key="5">
    <source>
        <dbReference type="ARBA" id="ARBA00022989"/>
    </source>
</evidence>
<comment type="similarity">
    <text evidence="3 7">Belongs to the PRA1 family.</text>
</comment>
<proteinExistence type="inferred from homology"/>
<comment type="function">
    <text evidence="1 7">May be involved in both secretory and endocytic intracellular trafficking in the endosomal/prevacuolar compartments.</text>
</comment>
<feature type="transmembrane region" description="Helical" evidence="7">
    <location>
        <begin position="204"/>
        <end position="224"/>
    </location>
</feature>
<evidence type="ECO:0000256" key="4">
    <source>
        <dbReference type="ARBA" id="ARBA00022692"/>
    </source>
</evidence>
<keyword evidence="4 7" id="KW-0812">Transmembrane</keyword>
<feature type="transmembrane region" description="Helical" evidence="7">
    <location>
        <begin position="152"/>
        <end position="173"/>
    </location>
</feature>
<accession>A0A9R1UDJ7</accession>
<keyword evidence="6 7" id="KW-0472">Membrane</keyword>
<comment type="caution">
    <text evidence="8">The sequence shown here is derived from an EMBL/GenBank/DDBJ whole genome shotgun (WGS) entry which is preliminary data.</text>
</comment>
<name>A0A9R1UDJ7_LACSA</name>
<dbReference type="AlphaFoldDB" id="A0A9R1UDJ7"/>
<evidence type="ECO:0000256" key="6">
    <source>
        <dbReference type="ARBA" id="ARBA00023136"/>
    </source>
</evidence>
<gene>
    <name evidence="8" type="ORF">LSAT_V11C900481510</name>
</gene>
<dbReference type="PANTHER" id="PTHR19317">
    <property type="entry name" value="PRENYLATED RAB ACCEPTOR 1-RELATED"/>
    <property type="match status" value="1"/>
</dbReference>
<feature type="transmembrane region" description="Helical" evidence="7">
    <location>
        <begin position="92"/>
        <end position="110"/>
    </location>
</feature>
<dbReference type="GO" id="GO:0005783">
    <property type="term" value="C:endoplasmic reticulum"/>
    <property type="evidence" value="ECO:0000318"/>
    <property type="project" value="GO_Central"/>
</dbReference>
<dbReference type="EMBL" id="NBSK02000009">
    <property type="protein sequence ID" value="KAJ0185159.1"/>
    <property type="molecule type" value="Genomic_DNA"/>
</dbReference>
<evidence type="ECO:0000256" key="3">
    <source>
        <dbReference type="ARBA" id="ARBA00006483"/>
    </source>
</evidence>
<dbReference type="PANTHER" id="PTHR19317:SF45">
    <property type="entry name" value="PRA1 FAMILY PROTEIN B6"/>
    <property type="match status" value="1"/>
</dbReference>
<keyword evidence="7" id="KW-0813">Transport</keyword>
<keyword evidence="5 7" id="KW-1133">Transmembrane helix</keyword>
<comment type="subcellular location">
    <subcellularLocation>
        <location evidence="2 7">Membrane</location>
        <topology evidence="2 7">Multi-pass membrane protein</topology>
    </subcellularLocation>
</comment>
<evidence type="ECO:0000256" key="1">
    <source>
        <dbReference type="ARBA" id="ARBA00002501"/>
    </source>
</evidence>